<name>A0A6J6GWG7_9ZZZZ</name>
<dbReference type="InterPro" id="IPR016181">
    <property type="entry name" value="Acyl_CoA_acyltransferase"/>
</dbReference>
<evidence type="ECO:0000313" key="4">
    <source>
        <dbReference type="EMBL" id="CAB4605657.1"/>
    </source>
</evidence>
<proteinExistence type="inferred from homology"/>
<protein>
    <submittedName>
        <fullName evidence="4">Unannotated protein</fullName>
    </submittedName>
</protein>
<dbReference type="GO" id="GO:0008914">
    <property type="term" value="F:leucyl-tRNA--protein transferase activity"/>
    <property type="evidence" value="ECO:0007669"/>
    <property type="project" value="InterPro"/>
</dbReference>
<dbReference type="InterPro" id="IPR042221">
    <property type="entry name" value="Leu/Phe-tRNA_Trfase_N"/>
</dbReference>
<dbReference type="SUPFAM" id="SSF55729">
    <property type="entry name" value="Acyl-CoA N-acyltransferases (Nat)"/>
    <property type="match status" value="1"/>
</dbReference>
<organism evidence="4">
    <name type="scientific">freshwater metagenome</name>
    <dbReference type="NCBI Taxonomy" id="449393"/>
    <lineage>
        <taxon>unclassified sequences</taxon>
        <taxon>metagenomes</taxon>
        <taxon>ecological metagenomes</taxon>
    </lineage>
</organism>
<evidence type="ECO:0000256" key="3">
    <source>
        <dbReference type="ARBA" id="ARBA00023315"/>
    </source>
</evidence>
<keyword evidence="3" id="KW-0012">Acyltransferase</keyword>
<keyword evidence="1" id="KW-0963">Cytoplasm</keyword>
<dbReference type="Gene3D" id="3.30.70.3550">
    <property type="entry name" value="Leucyl/phenylalanyl-tRNA-protein transferase, N-terminal domain"/>
    <property type="match status" value="1"/>
</dbReference>
<accession>A0A6J6GWG7</accession>
<dbReference type="PANTHER" id="PTHR30098">
    <property type="entry name" value="LEUCYL/PHENYLALANYL-TRNA--PROTEIN TRANSFERASE"/>
    <property type="match status" value="1"/>
</dbReference>
<dbReference type="Gene3D" id="3.40.630.70">
    <property type="entry name" value="Leucyl/phenylalanyl-tRNA-protein transferase, C-terminal domain"/>
    <property type="match status" value="1"/>
</dbReference>
<dbReference type="GO" id="GO:0005737">
    <property type="term" value="C:cytoplasm"/>
    <property type="evidence" value="ECO:0007669"/>
    <property type="project" value="TreeGrafter"/>
</dbReference>
<dbReference type="HAMAP" id="MF_00688">
    <property type="entry name" value="Leu_Phe_trans"/>
    <property type="match status" value="1"/>
</dbReference>
<dbReference type="NCBIfam" id="TIGR00667">
    <property type="entry name" value="aat"/>
    <property type="match status" value="1"/>
</dbReference>
<reference evidence="4" key="1">
    <citation type="submission" date="2020-05" db="EMBL/GenBank/DDBJ databases">
        <authorList>
            <person name="Chiriac C."/>
            <person name="Salcher M."/>
            <person name="Ghai R."/>
            <person name="Kavagutti S V."/>
        </authorList>
    </citation>
    <scope>NUCLEOTIDE SEQUENCE</scope>
</reference>
<evidence type="ECO:0000256" key="2">
    <source>
        <dbReference type="ARBA" id="ARBA00022679"/>
    </source>
</evidence>
<dbReference type="AlphaFoldDB" id="A0A6J6GWG7"/>
<dbReference type="GO" id="GO:0030163">
    <property type="term" value="P:protein catabolic process"/>
    <property type="evidence" value="ECO:0007669"/>
    <property type="project" value="InterPro"/>
</dbReference>
<gene>
    <name evidence="4" type="ORF">UFOPK1827_00944</name>
</gene>
<sequence>MWPIEPPLSQWQFPAPDTADENGLVGVGADLEPGTVLSAYRAGIFPMPFDNGPTVGWWSPEPRGIIPIDALRVSRSLRQSIDRYDITIDTAFDHVVRACADPDRDGAWITSAVHSAYSELHRLGWAHSIETRDRVTGEIVGGLYGIHIGGLFAGESMFHHSRDASKVALVGLVEHLRSRGVVLLDIQWLTPHLASLGAVEVPRAEYLSLLADALAIPVRPFVSEVSP</sequence>
<dbReference type="InterPro" id="IPR042203">
    <property type="entry name" value="Leu/Phe-tRNA_Trfase_C"/>
</dbReference>
<dbReference type="PANTHER" id="PTHR30098:SF2">
    <property type="entry name" value="LEUCYL_PHENYLALANYL-TRNA--PROTEIN TRANSFERASE"/>
    <property type="match status" value="1"/>
</dbReference>
<dbReference type="Pfam" id="PF03588">
    <property type="entry name" value="Leu_Phe_trans"/>
    <property type="match status" value="1"/>
</dbReference>
<keyword evidence="2" id="KW-0808">Transferase</keyword>
<dbReference type="EMBL" id="CAEZUO010000037">
    <property type="protein sequence ID" value="CAB4605657.1"/>
    <property type="molecule type" value="Genomic_DNA"/>
</dbReference>
<evidence type="ECO:0000256" key="1">
    <source>
        <dbReference type="ARBA" id="ARBA00022490"/>
    </source>
</evidence>
<dbReference type="InterPro" id="IPR004616">
    <property type="entry name" value="Leu/Phe-tRNA_Trfase"/>
</dbReference>